<comment type="caution">
    <text evidence="1">The sequence shown here is derived from an EMBL/GenBank/DDBJ whole genome shotgun (WGS) entry which is preliminary data.</text>
</comment>
<proteinExistence type="predicted"/>
<evidence type="ECO:0000313" key="2">
    <source>
        <dbReference type="Proteomes" id="UP000567179"/>
    </source>
</evidence>
<sequence>MSSQPEEESVCRLEARLLERRLCPNAKGIIIRSGTLILLDDADKSDTSVQTALEHGEDIAITGGFCGINAQVAAIEYSDLHLRKQFEQDRARFVLDREKFALKREYRQAQLGIERLRSQSNAPSTWPNSSNAQYVNPNPYPGFMSNRAFYG</sequence>
<dbReference type="AlphaFoldDB" id="A0A8H5AZ27"/>
<protein>
    <submittedName>
        <fullName evidence="1">Uncharacterized protein</fullName>
    </submittedName>
</protein>
<evidence type="ECO:0000313" key="1">
    <source>
        <dbReference type="EMBL" id="KAF5312742.1"/>
    </source>
</evidence>
<reference evidence="1 2" key="1">
    <citation type="journal article" date="2020" name="ISME J.">
        <title>Uncovering the hidden diversity of litter-decomposition mechanisms in mushroom-forming fungi.</title>
        <authorList>
            <person name="Floudas D."/>
            <person name="Bentzer J."/>
            <person name="Ahren D."/>
            <person name="Johansson T."/>
            <person name="Persson P."/>
            <person name="Tunlid A."/>
        </authorList>
    </citation>
    <scope>NUCLEOTIDE SEQUENCE [LARGE SCALE GENOMIC DNA]</scope>
    <source>
        <strain evidence="1 2">CBS 101986</strain>
    </source>
</reference>
<organism evidence="1 2">
    <name type="scientific">Psilocybe cf. subviscida</name>
    <dbReference type="NCBI Taxonomy" id="2480587"/>
    <lineage>
        <taxon>Eukaryota</taxon>
        <taxon>Fungi</taxon>
        <taxon>Dikarya</taxon>
        <taxon>Basidiomycota</taxon>
        <taxon>Agaricomycotina</taxon>
        <taxon>Agaricomycetes</taxon>
        <taxon>Agaricomycetidae</taxon>
        <taxon>Agaricales</taxon>
        <taxon>Agaricineae</taxon>
        <taxon>Strophariaceae</taxon>
        <taxon>Psilocybe</taxon>
    </lineage>
</organism>
<accession>A0A8H5AZ27</accession>
<name>A0A8H5AZ27_9AGAR</name>
<dbReference type="EMBL" id="JAACJJ010000056">
    <property type="protein sequence ID" value="KAF5312742.1"/>
    <property type="molecule type" value="Genomic_DNA"/>
</dbReference>
<gene>
    <name evidence="1" type="ORF">D9619_002313</name>
</gene>
<dbReference type="Proteomes" id="UP000567179">
    <property type="component" value="Unassembled WGS sequence"/>
</dbReference>
<keyword evidence="2" id="KW-1185">Reference proteome</keyword>